<organism evidence="3 4">
    <name type="scientific">Terricaulis silvestris</name>
    <dbReference type="NCBI Taxonomy" id="2686094"/>
    <lineage>
        <taxon>Bacteria</taxon>
        <taxon>Pseudomonadati</taxon>
        <taxon>Pseudomonadota</taxon>
        <taxon>Alphaproteobacteria</taxon>
        <taxon>Caulobacterales</taxon>
        <taxon>Caulobacteraceae</taxon>
        <taxon>Terricaulis</taxon>
    </lineage>
</organism>
<accession>A0A6I6MKN0</accession>
<gene>
    <name evidence="3" type="ORF">DSM104635_00325</name>
</gene>
<dbReference type="RefSeq" id="WP_158764516.1">
    <property type="nucleotide sequence ID" value="NZ_CP047045.1"/>
</dbReference>
<evidence type="ECO:0000313" key="3">
    <source>
        <dbReference type="EMBL" id="QGZ93514.1"/>
    </source>
</evidence>
<dbReference type="Proteomes" id="UP000431269">
    <property type="component" value="Chromosome"/>
</dbReference>
<evidence type="ECO:0000313" key="4">
    <source>
        <dbReference type="Proteomes" id="UP000431269"/>
    </source>
</evidence>
<feature type="region of interest" description="Disordered" evidence="1">
    <location>
        <begin position="30"/>
        <end position="52"/>
    </location>
</feature>
<protein>
    <submittedName>
        <fullName evidence="3">Uncharacterized protein</fullName>
    </submittedName>
</protein>
<proteinExistence type="predicted"/>
<evidence type="ECO:0000256" key="1">
    <source>
        <dbReference type="SAM" id="MobiDB-lite"/>
    </source>
</evidence>
<feature type="chain" id="PRO_5026062855" evidence="2">
    <location>
        <begin position="21"/>
        <end position="150"/>
    </location>
</feature>
<dbReference type="KEGG" id="tsv:DSM104635_00325"/>
<name>A0A6I6MKN0_9CAUL</name>
<keyword evidence="4" id="KW-1185">Reference proteome</keyword>
<evidence type="ECO:0000256" key="2">
    <source>
        <dbReference type="SAM" id="SignalP"/>
    </source>
</evidence>
<feature type="signal peptide" evidence="2">
    <location>
        <begin position="1"/>
        <end position="20"/>
    </location>
</feature>
<reference evidence="4" key="1">
    <citation type="submission" date="2019-12" db="EMBL/GenBank/DDBJ databases">
        <title>Complete genome of Terracaulis silvestris 0127_4.</title>
        <authorList>
            <person name="Vieira S."/>
            <person name="Riedel T."/>
            <person name="Sproer C."/>
            <person name="Pascual J."/>
            <person name="Boedeker C."/>
            <person name="Overmann J."/>
        </authorList>
    </citation>
    <scope>NUCLEOTIDE SEQUENCE [LARGE SCALE GENOMIC DNA]</scope>
    <source>
        <strain evidence="4">0127_4</strain>
    </source>
</reference>
<sequence length="150" mass="17299">MMHKISAMLIAALFAATTFAPVAEARDGRRDGYSRHYDRDDDRGRRHYRHHDNNDDELAAGVVGLVLGLAIGSLASQPSQPRGCYDRCGGQRDEYYQRDSGYYEGRGGAYERDYGLEGDRHYEDQRPQCVRRERQWDRYANRYVTVDVPC</sequence>
<dbReference type="EMBL" id="CP047045">
    <property type="protein sequence ID" value="QGZ93514.1"/>
    <property type="molecule type" value="Genomic_DNA"/>
</dbReference>
<dbReference type="AlphaFoldDB" id="A0A6I6MKN0"/>
<keyword evidence="2" id="KW-0732">Signal</keyword>
<feature type="compositionally biased region" description="Basic and acidic residues" evidence="1">
    <location>
        <begin position="30"/>
        <end position="44"/>
    </location>
</feature>